<dbReference type="Proteomes" id="UP001499978">
    <property type="component" value="Unassembled WGS sequence"/>
</dbReference>
<reference evidence="3" key="1">
    <citation type="journal article" date="2019" name="Int. J. Syst. Evol. Microbiol.">
        <title>The Global Catalogue of Microorganisms (GCM) 10K type strain sequencing project: providing services to taxonomists for standard genome sequencing and annotation.</title>
        <authorList>
            <consortium name="The Broad Institute Genomics Platform"/>
            <consortium name="The Broad Institute Genome Sequencing Center for Infectious Disease"/>
            <person name="Wu L."/>
            <person name="Ma J."/>
        </authorList>
    </citation>
    <scope>NUCLEOTIDE SEQUENCE [LARGE SCALE GENOMIC DNA]</scope>
    <source>
        <strain evidence="3">JCM 3367</strain>
    </source>
</reference>
<proteinExistence type="predicted"/>
<organism evidence="2 3">
    <name type="scientific">Pilimelia columellifera subsp. columellifera</name>
    <dbReference type="NCBI Taxonomy" id="706583"/>
    <lineage>
        <taxon>Bacteria</taxon>
        <taxon>Bacillati</taxon>
        <taxon>Actinomycetota</taxon>
        <taxon>Actinomycetes</taxon>
        <taxon>Micromonosporales</taxon>
        <taxon>Micromonosporaceae</taxon>
        <taxon>Pilimelia</taxon>
    </lineage>
</organism>
<dbReference type="InterPro" id="IPR036388">
    <property type="entry name" value="WH-like_DNA-bd_sf"/>
</dbReference>
<sequence>MSEPRRLRLTDPAAMRALGHPTRLRLLGELRTHGPQSVGALSALVDEAVGSVSYHLGTLARHGFVEPAPELARDRRESWWRAAHASTEFEPLDAHGDPERQLAMTVLRRAILAGYLDSLEKALAAEPTLPSEWVRASISGDTMIHLTADELAELRGELEALAERWDARSDSSRPDARPVAMIYHAFRTEP</sequence>
<protein>
    <submittedName>
        <fullName evidence="2">Winged helix-turn-helix domain-containing protein</fullName>
    </submittedName>
</protein>
<dbReference type="InterPro" id="IPR011991">
    <property type="entry name" value="ArsR-like_HTH"/>
</dbReference>
<dbReference type="Gene3D" id="1.10.10.10">
    <property type="entry name" value="Winged helix-like DNA-binding domain superfamily/Winged helix DNA-binding domain"/>
    <property type="match status" value="1"/>
</dbReference>
<name>A0ABP6AW99_9ACTN</name>
<gene>
    <name evidence="2" type="ORF">GCM10010201_24140</name>
</gene>
<dbReference type="SUPFAM" id="SSF46785">
    <property type="entry name" value="Winged helix' DNA-binding domain"/>
    <property type="match status" value="1"/>
</dbReference>
<dbReference type="RefSeq" id="WP_344172330.1">
    <property type="nucleotide sequence ID" value="NZ_BAAARY010000010.1"/>
</dbReference>
<dbReference type="InterPro" id="IPR001845">
    <property type="entry name" value="HTH_ArsR_DNA-bd_dom"/>
</dbReference>
<evidence type="ECO:0000259" key="1">
    <source>
        <dbReference type="SMART" id="SM00418"/>
    </source>
</evidence>
<dbReference type="SMART" id="SM00418">
    <property type="entry name" value="HTH_ARSR"/>
    <property type="match status" value="1"/>
</dbReference>
<evidence type="ECO:0000313" key="3">
    <source>
        <dbReference type="Proteomes" id="UP001499978"/>
    </source>
</evidence>
<feature type="domain" description="HTH arsR-type" evidence="1">
    <location>
        <begin position="13"/>
        <end position="108"/>
    </location>
</feature>
<dbReference type="InterPro" id="IPR036390">
    <property type="entry name" value="WH_DNA-bd_sf"/>
</dbReference>
<dbReference type="Pfam" id="PF12840">
    <property type="entry name" value="HTH_20"/>
    <property type="match status" value="1"/>
</dbReference>
<keyword evidence="3" id="KW-1185">Reference proteome</keyword>
<accession>A0ABP6AW99</accession>
<dbReference type="CDD" id="cd00090">
    <property type="entry name" value="HTH_ARSR"/>
    <property type="match status" value="1"/>
</dbReference>
<evidence type="ECO:0000313" key="2">
    <source>
        <dbReference type="EMBL" id="GAA2524753.1"/>
    </source>
</evidence>
<dbReference type="EMBL" id="BAAARY010000010">
    <property type="protein sequence ID" value="GAA2524753.1"/>
    <property type="molecule type" value="Genomic_DNA"/>
</dbReference>
<comment type="caution">
    <text evidence="2">The sequence shown here is derived from an EMBL/GenBank/DDBJ whole genome shotgun (WGS) entry which is preliminary data.</text>
</comment>